<dbReference type="SUPFAM" id="SSF52047">
    <property type="entry name" value="RNI-like"/>
    <property type="match status" value="1"/>
</dbReference>
<keyword evidence="3" id="KW-1185">Reference proteome</keyword>
<evidence type="ECO:0008006" key="4">
    <source>
        <dbReference type="Google" id="ProtNLM"/>
    </source>
</evidence>
<proteinExistence type="predicted"/>
<dbReference type="VEuPathDB" id="ToxoDB:LOC34624040"/>
<dbReference type="AlphaFoldDB" id="A0A1D3D680"/>
<protein>
    <recommendedName>
        <fullName evidence="4">Leucine rich repeat-containing protein</fullName>
    </recommendedName>
</protein>
<gene>
    <name evidence="2" type="ORF">cyc_08276</name>
</gene>
<organism evidence="2 3">
    <name type="scientific">Cyclospora cayetanensis</name>
    <dbReference type="NCBI Taxonomy" id="88456"/>
    <lineage>
        <taxon>Eukaryota</taxon>
        <taxon>Sar</taxon>
        <taxon>Alveolata</taxon>
        <taxon>Apicomplexa</taxon>
        <taxon>Conoidasida</taxon>
        <taxon>Coccidia</taxon>
        <taxon>Eucoccidiorida</taxon>
        <taxon>Eimeriorina</taxon>
        <taxon>Eimeriidae</taxon>
        <taxon>Cyclospora</taxon>
    </lineage>
</organism>
<comment type="caution">
    <text evidence="2">The sequence shown here is derived from an EMBL/GenBank/DDBJ whole genome shotgun (WGS) entry which is preliminary data.</text>
</comment>
<dbReference type="Gene3D" id="3.80.10.10">
    <property type="entry name" value="Ribonuclease Inhibitor"/>
    <property type="match status" value="1"/>
</dbReference>
<accession>A0A1D3D680</accession>
<dbReference type="InParanoid" id="A0A1D3D680"/>
<evidence type="ECO:0000256" key="1">
    <source>
        <dbReference type="SAM" id="MobiDB-lite"/>
    </source>
</evidence>
<dbReference type="Proteomes" id="UP000095192">
    <property type="component" value="Unassembled WGS sequence"/>
</dbReference>
<dbReference type="InterPro" id="IPR032675">
    <property type="entry name" value="LRR_dom_sf"/>
</dbReference>
<name>A0A1D3D680_9EIME</name>
<dbReference type="VEuPathDB" id="ToxoDB:cyc_08276"/>
<dbReference type="EMBL" id="JROU02000578">
    <property type="protein sequence ID" value="OEH78920.1"/>
    <property type="molecule type" value="Genomic_DNA"/>
</dbReference>
<sequence>MESRYLSASERADNLLESFANGFSFLYPKCYADLSVHKESAGKKAFGPLFSPLLAWLGDGSGGVTSQTLARLAESLRLGKLRGFHGEIDLSRNSISDIDLVPLLQALRTVHCVTGLRLRDTWIGDASAPLLASILKERSSFLSLDVSGTNLTDVGVIRLCQATRVHRSVKRLSLPKLRQRGLFAVIAVIQQCPFLDVLEFGIHENVSSLEAPGGLCEPDGPMPSAAGVVPKKLLGSRKNMHVPTQEEDDARSLKDSEEGSSGLPFTGVEVTRQAKYIEELREVLEKLFGIYENKPSLRINLTGGGVEDFRLRHVGLAFEQLAKERELALEKNAKSQDNTILSQDDGEAPMPPVPLRVYVSSVLEQRLTQALMRLVAAKKELPWCVDTPQKEMAFVANELYEGT</sequence>
<evidence type="ECO:0000313" key="2">
    <source>
        <dbReference type="EMBL" id="OEH78920.1"/>
    </source>
</evidence>
<feature type="region of interest" description="Disordered" evidence="1">
    <location>
        <begin position="236"/>
        <end position="264"/>
    </location>
</feature>
<evidence type="ECO:0000313" key="3">
    <source>
        <dbReference type="Proteomes" id="UP000095192"/>
    </source>
</evidence>
<reference evidence="2 3" key="1">
    <citation type="journal article" date="2016" name="BMC Genomics">
        <title>Comparative genomics reveals Cyclospora cayetanensis possesses coccidia-like metabolism and invasion components but unique surface antigens.</title>
        <authorList>
            <person name="Liu S."/>
            <person name="Wang L."/>
            <person name="Zheng H."/>
            <person name="Xu Z."/>
            <person name="Roellig D.M."/>
            <person name="Li N."/>
            <person name="Frace M.A."/>
            <person name="Tang K."/>
            <person name="Arrowood M.J."/>
            <person name="Moss D.M."/>
            <person name="Zhang L."/>
            <person name="Feng Y."/>
            <person name="Xiao L."/>
        </authorList>
    </citation>
    <scope>NUCLEOTIDE SEQUENCE [LARGE SCALE GENOMIC DNA]</scope>
    <source>
        <strain evidence="2 3">CHN_HEN01</strain>
    </source>
</reference>